<dbReference type="OrthoDB" id="10559342at2759"/>
<accession>W7TP86</accession>
<feature type="compositionally biased region" description="Pro residues" evidence="1">
    <location>
        <begin position="613"/>
        <end position="623"/>
    </location>
</feature>
<feature type="compositionally biased region" description="Basic and acidic residues" evidence="1">
    <location>
        <begin position="13"/>
        <end position="37"/>
    </location>
</feature>
<dbReference type="AlphaFoldDB" id="W7TP86"/>
<feature type="compositionally biased region" description="Basic and acidic residues" evidence="1">
    <location>
        <begin position="755"/>
        <end position="771"/>
    </location>
</feature>
<evidence type="ECO:0000256" key="1">
    <source>
        <dbReference type="SAM" id="MobiDB-lite"/>
    </source>
</evidence>
<feature type="compositionally biased region" description="Acidic residues" evidence="1">
    <location>
        <begin position="38"/>
        <end position="57"/>
    </location>
</feature>
<feature type="compositionally biased region" description="Low complexity" evidence="1">
    <location>
        <begin position="597"/>
        <end position="612"/>
    </location>
</feature>
<protein>
    <submittedName>
        <fullName evidence="2">Uncharacterized protein</fullName>
    </submittedName>
</protein>
<feature type="region of interest" description="Disordered" evidence="1">
    <location>
        <begin position="1"/>
        <end position="91"/>
    </location>
</feature>
<dbReference type="Proteomes" id="UP000019335">
    <property type="component" value="Chromosome 5"/>
</dbReference>
<feature type="compositionally biased region" description="Pro residues" evidence="1">
    <location>
        <begin position="586"/>
        <end position="596"/>
    </location>
</feature>
<keyword evidence="3" id="KW-1185">Reference proteome</keyword>
<evidence type="ECO:0000313" key="3">
    <source>
        <dbReference type="Proteomes" id="UP000019335"/>
    </source>
</evidence>
<feature type="region of interest" description="Disordered" evidence="1">
    <location>
        <begin position="692"/>
        <end position="784"/>
    </location>
</feature>
<name>W7TP86_9STRA</name>
<sequence length="784" mass="83307">MVSGEEVVVGEGGEGKSVESEEAGEEGKGGVASREEREGEIEEEEMMVDDEAEEGGEEKEREKGGTGVRVVDRQEGPVPLSPTPAKGWEGGALVLPATLPAKMRVEGGTLAPSPQAASKPGWETVQWRGGESKGEGQALWTGVMGQAGLVRLSEGGEEGGREGGWTGVQETLLADDGGELVPTDDAARGGWTGGASLPSCPSPESSTPQDRRPPTASAMPPPATAKVPIARLRLPPDWAVLTVSPLKAPPGSPFPTYHHLHLPPPSSSSSADSCPTKRAPLCVGLAAPSSYLPDLLPFLPTAFVYKGASRLSVGQDYLRSCLASAARHPTQYLFRPIRMYPIHVNEDGKEGPWHALCRSLAHKGGEEKMGRLTAWRGTGGQAGRQDRWLDGRLKFHVLLNSTLRDFWRELGLTGWGEGGETQEGLSVVVHFKKERGRRARGEDAKTLSGPSSARGEATKGLGMTWSSKRRPLPHFPVREGPAEGGKEGGKEVLWKEGGVESEAPRPQPVDPRRVHATSLTSLDSMTSSPAGKGGGSPRTLPPPALVASHPRSSAFHRPAALTCKSPRNDTGAAFSGQDGEQRKDPPFVPLAPPLPVSLPTSRPPSSSRLLSPQGPPPTASLPPPAFVSPEILVKIDKTIEFLGGSMIPLKTLQELTEQILADPGRHPDMHFVLDGHIGNPYFMERLERRLAETPPLPPSLPPSLSPEHESGPRPSPLSPAPLSHLAHAIPSTTRDTPCSVASPPPTPTVGRRRAGREDQAGRGEAQWERGEGPVGFKTAFPHLR</sequence>
<feature type="compositionally biased region" description="Pro residues" evidence="1">
    <location>
        <begin position="694"/>
        <end position="704"/>
    </location>
</feature>
<reference evidence="2 3" key="1">
    <citation type="journal article" date="2014" name="Mol. Plant">
        <title>Chromosome Scale Genome Assembly and Transcriptome Profiling of Nannochloropsis gaditana in Nitrogen Depletion.</title>
        <authorList>
            <person name="Corteggiani Carpinelli E."/>
            <person name="Telatin A."/>
            <person name="Vitulo N."/>
            <person name="Forcato C."/>
            <person name="D'Angelo M."/>
            <person name="Schiavon R."/>
            <person name="Vezzi A."/>
            <person name="Giacometti G.M."/>
            <person name="Morosinotto T."/>
            <person name="Valle G."/>
        </authorList>
    </citation>
    <scope>NUCLEOTIDE SEQUENCE [LARGE SCALE GENOMIC DNA]</scope>
    <source>
        <strain evidence="2 3">B-31</strain>
    </source>
</reference>
<feature type="compositionally biased region" description="Low complexity" evidence="1">
    <location>
        <begin position="517"/>
        <end position="528"/>
    </location>
</feature>
<dbReference type="EMBL" id="AZIL01000363">
    <property type="protein sequence ID" value="EWM27887.1"/>
    <property type="molecule type" value="Genomic_DNA"/>
</dbReference>
<feature type="compositionally biased region" description="Basic and acidic residues" evidence="1">
    <location>
        <begin position="58"/>
        <end position="75"/>
    </location>
</feature>
<gene>
    <name evidence="2" type="ORF">Naga_100288g1</name>
</gene>
<comment type="caution">
    <text evidence="2">The sequence shown here is derived from an EMBL/GenBank/DDBJ whole genome shotgun (WGS) entry which is preliminary data.</text>
</comment>
<evidence type="ECO:0000313" key="2">
    <source>
        <dbReference type="EMBL" id="EWM27887.1"/>
    </source>
</evidence>
<feature type="region of interest" description="Disordered" evidence="1">
    <location>
        <begin position="107"/>
        <end position="136"/>
    </location>
</feature>
<feature type="region of interest" description="Disordered" evidence="1">
    <location>
        <begin position="434"/>
        <end position="623"/>
    </location>
</feature>
<organism evidence="2 3">
    <name type="scientific">Nannochloropsis gaditana</name>
    <dbReference type="NCBI Taxonomy" id="72520"/>
    <lineage>
        <taxon>Eukaryota</taxon>
        <taxon>Sar</taxon>
        <taxon>Stramenopiles</taxon>
        <taxon>Ochrophyta</taxon>
        <taxon>Eustigmatophyceae</taxon>
        <taxon>Eustigmatales</taxon>
        <taxon>Monodopsidaceae</taxon>
        <taxon>Nannochloropsis</taxon>
    </lineage>
</organism>
<feature type="region of interest" description="Disordered" evidence="1">
    <location>
        <begin position="177"/>
        <end position="223"/>
    </location>
</feature>
<proteinExistence type="predicted"/>
<feature type="compositionally biased region" description="Basic and acidic residues" evidence="1">
    <location>
        <begin position="476"/>
        <end position="498"/>
    </location>
</feature>